<dbReference type="Proteomes" id="UP000568380">
    <property type="component" value="Unassembled WGS sequence"/>
</dbReference>
<organism evidence="1 2">
    <name type="scientific">Nonomuraea endophytica</name>
    <dbReference type="NCBI Taxonomy" id="714136"/>
    <lineage>
        <taxon>Bacteria</taxon>
        <taxon>Bacillati</taxon>
        <taxon>Actinomycetota</taxon>
        <taxon>Actinomycetes</taxon>
        <taxon>Streptosporangiales</taxon>
        <taxon>Streptosporangiaceae</taxon>
        <taxon>Nonomuraea</taxon>
    </lineage>
</organism>
<evidence type="ECO:0000313" key="2">
    <source>
        <dbReference type="Proteomes" id="UP000568380"/>
    </source>
</evidence>
<gene>
    <name evidence="1" type="ORF">HNR40_004994</name>
</gene>
<dbReference type="AlphaFoldDB" id="A0A7W8EHG3"/>
<accession>A0A7W8EHG3</accession>
<dbReference type="RefSeq" id="WP_184965153.1">
    <property type="nucleotide sequence ID" value="NZ_JACHIN010000006.1"/>
</dbReference>
<sequence>MILNAVAIGLSVLALLSSVYFAFQQVTSMKRANYVPAYLALLDVFRSPTFHEHHRYVVQRLGAEHDPALGISGLPAEAQEAVYDVAFFLHNFVILERLGIIDDRYLMTLNDRVVRTWQAIAPFVHRERELVPLPHLLQILEDHAAVAATIPPNSGRSLLRPLNK</sequence>
<name>A0A7W8EHG3_9ACTN</name>
<protein>
    <recommendedName>
        <fullName evidence="3">DUF4760 domain-containing protein</fullName>
    </recommendedName>
</protein>
<keyword evidence="2" id="KW-1185">Reference proteome</keyword>
<reference evidence="1 2" key="1">
    <citation type="submission" date="2020-08" db="EMBL/GenBank/DDBJ databases">
        <title>Genomic Encyclopedia of Type Strains, Phase IV (KMG-IV): sequencing the most valuable type-strain genomes for metagenomic binning, comparative biology and taxonomic classification.</title>
        <authorList>
            <person name="Goeker M."/>
        </authorList>
    </citation>
    <scope>NUCLEOTIDE SEQUENCE [LARGE SCALE GENOMIC DNA]</scope>
    <source>
        <strain evidence="1 2">DSM 45385</strain>
    </source>
</reference>
<proteinExistence type="predicted"/>
<evidence type="ECO:0008006" key="3">
    <source>
        <dbReference type="Google" id="ProtNLM"/>
    </source>
</evidence>
<comment type="caution">
    <text evidence="1">The sequence shown here is derived from an EMBL/GenBank/DDBJ whole genome shotgun (WGS) entry which is preliminary data.</text>
</comment>
<evidence type="ECO:0000313" key="1">
    <source>
        <dbReference type="EMBL" id="MBB5079508.1"/>
    </source>
</evidence>
<dbReference type="EMBL" id="JACHIN010000006">
    <property type="protein sequence ID" value="MBB5079508.1"/>
    <property type="molecule type" value="Genomic_DNA"/>
</dbReference>